<gene>
    <name evidence="1" type="ORF">OC846_005696</name>
</gene>
<proteinExistence type="predicted"/>
<comment type="caution">
    <text evidence="1">The sequence shown here is derived from an EMBL/GenBank/DDBJ whole genome shotgun (WGS) entry which is preliminary data.</text>
</comment>
<dbReference type="EMBL" id="JAPDMZ010000234">
    <property type="protein sequence ID" value="KAK0545374.1"/>
    <property type="molecule type" value="Genomic_DNA"/>
</dbReference>
<sequence length="50" mass="5811">MSQLLKKAAGIYKQDKHTIDWFIAQDAKEPTKFRVIERYTNQEEGIAVSI</sequence>
<dbReference type="Gene3D" id="3.30.70.100">
    <property type="match status" value="1"/>
</dbReference>
<reference evidence="1" key="1">
    <citation type="journal article" date="2023" name="PhytoFront">
        <title>Draft Genome Resources of Seven Strains of Tilletia horrida, Causal Agent of Kernel Smut of Rice.</title>
        <authorList>
            <person name="Khanal S."/>
            <person name="Antony Babu S."/>
            <person name="Zhou X.G."/>
        </authorList>
    </citation>
    <scope>NUCLEOTIDE SEQUENCE</scope>
    <source>
        <strain evidence="1">TX6</strain>
    </source>
</reference>
<name>A0AAN6GKA2_9BASI</name>
<dbReference type="AlphaFoldDB" id="A0AAN6GKA2"/>
<protein>
    <recommendedName>
        <fullName evidence="3">ABM domain-containing protein</fullName>
    </recommendedName>
</protein>
<evidence type="ECO:0008006" key="3">
    <source>
        <dbReference type="Google" id="ProtNLM"/>
    </source>
</evidence>
<keyword evidence="2" id="KW-1185">Reference proteome</keyword>
<evidence type="ECO:0000313" key="2">
    <source>
        <dbReference type="Proteomes" id="UP001176517"/>
    </source>
</evidence>
<organism evidence="1 2">
    <name type="scientific">Tilletia horrida</name>
    <dbReference type="NCBI Taxonomy" id="155126"/>
    <lineage>
        <taxon>Eukaryota</taxon>
        <taxon>Fungi</taxon>
        <taxon>Dikarya</taxon>
        <taxon>Basidiomycota</taxon>
        <taxon>Ustilaginomycotina</taxon>
        <taxon>Exobasidiomycetes</taxon>
        <taxon>Tilletiales</taxon>
        <taxon>Tilletiaceae</taxon>
        <taxon>Tilletia</taxon>
    </lineage>
</organism>
<evidence type="ECO:0000313" key="1">
    <source>
        <dbReference type="EMBL" id="KAK0545374.1"/>
    </source>
</evidence>
<accession>A0AAN6GKA2</accession>
<dbReference type="Proteomes" id="UP001176517">
    <property type="component" value="Unassembled WGS sequence"/>
</dbReference>